<keyword evidence="6 8" id="KW-0175">Coiled coil</keyword>
<evidence type="ECO:0000256" key="8">
    <source>
        <dbReference type="SAM" id="Coils"/>
    </source>
</evidence>
<sequence>MAANGRGNMRPAGRSPPFLAIGLTVALVILGFNYWSLSARNGEQASEIMLMESELRLVNAKKVSAEKRSDAIQDKVKDFEEDIRKYKEANAKCQTDSANFKSRVEDLEKQVTDVQNELCESYVRMGRSQERRDTLQDVYQVAGPQPLISMLDQGRDVSSLTAEIQTLKQQQAENAYKAPQGVQGVEGAGQFNQQGYNAGAQQGQEGGNQNPANYNAAGINPAVPDAGNNQPIVRGNQQPVINDNQDGQQGVIAAEKAQQTENLDQSGKADSNARPGEEIPVLPVPNDHNKDEKDGQPDDLGHQDDGGNRSTTTASIRNHLGQRSENFTSMEGQAAGHVGITEQPERKVNFDKQANDYNDAEDQDADDDKELHNNLKFQGNAQGGDDDDYYDDNNDEQEEENYEEDDDVQRDDDAVDKMAMKTN</sequence>
<feature type="compositionally biased region" description="Acidic residues" evidence="9">
    <location>
        <begin position="384"/>
        <end position="410"/>
    </location>
</feature>
<feature type="region of interest" description="Disordered" evidence="9">
    <location>
        <begin position="193"/>
        <end position="244"/>
    </location>
</feature>
<reference evidence="11" key="1">
    <citation type="submission" date="2022-11" db="EMBL/GenBank/DDBJ databases">
        <title>Centuries of genome instability and evolution in soft-shell clam transmissible cancer (bioRxiv).</title>
        <authorList>
            <person name="Hart S.F.M."/>
            <person name="Yonemitsu M.A."/>
            <person name="Giersch R.M."/>
            <person name="Beal B.F."/>
            <person name="Arriagada G."/>
            <person name="Davis B.W."/>
            <person name="Ostrander E.A."/>
            <person name="Goff S.P."/>
            <person name="Metzger M.J."/>
        </authorList>
    </citation>
    <scope>NUCLEOTIDE SEQUENCE</scope>
    <source>
        <strain evidence="11">MELC-2E11</strain>
        <tissue evidence="11">Siphon/mantle</tissue>
    </source>
</reference>
<keyword evidence="7 10" id="KW-0472">Membrane</keyword>
<feature type="compositionally biased region" description="Polar residues" evidence="9">
    <location>
        <begin position="308"/>
        <end position="331"/>
    </location>
</feature>
<keyword evidence="4" id="KW-0735">Signal-anchor</keyword>
<name>A0ABY7DYF2_MYAAR</name>
<keyword evidence="3 10" id="KW-0812">Transmembrane</keyword>
<evidence type="ECO:0000256" key="1">
    <source>
        <dbReference type="ARBA" id="ARBA00004606"/>
    </source>
</evidence>
<feature type="transmembrane region" description="Helical" evidence="10">
    <location>
        <begin position="18"/>
        <end position="37"/>
    </location>
</feature>
<evidence type="ECO:0000256" key="3">
    <source>
        <dbReference type="ARBA" id="ARBA00022692"/>
    </source>
</evidence>
<feature type="compositionally biased region" description="Basic and acidic residues" evidence="9">
    <location>
        <begin position="343"/>
        <end position="354"/>
    </location>
</feature>
<feature type="coiled-coil region" evidence="8">
    <location>
        <begin position="62"/>
        <end position="117"/>
    </location>
</feature>
<dbReference type="InterPro" id="IPR026139">
    <property type="entry name" value="GOLM1/CASC4"/>
</dbReference>
<keyword evidence="5 10" id="KW-1133">Transmembrane helix</keyword>
<evidence type="ECO:0000313" key="11">
    <source>
        <dbReference type="EMBL" id="WAQ99950.1"/>
    </source>
</evidence>
<feature type="region of interest" description="Disordered" evidence="9">
    <location>
        <begin position="258"/>
        <end position="423"/>
    </location>
</feature>
<evidence type="ECO:0000256" key="5">
    <source>
        <dbReference type="ARBA" id="ARBA00022989"/>
    </source>
</evidence>
<keyword evidence="12" id="KW-1185">Reference proteome</keyword>
<evidence type="ECO:0000256" key="4">
    <source>
        <dbReference type="ARBA" id="ARBA00022968"/>
    </source>
</evidence>
<evidence type="ECO:0000256" key="7">
    <source>
        <dbReference type="ARBA" id="ARBA00023136"/>
    </source>
</evidence>
<proteinExistence type="inferred from homology"/>
<evidence type="ECO:0000256" key="10">
    <source>
        <dbReference type="SAM" id="Phobius"/>
    </source>
</evidence>
<comment type="similarity">
    <text evidence="2">Belongs to the GOLM family.</text>
</comment>
<gene>
    <name evidence="11" type="ORF">MAR_024323</name>
</gene>
<evidence type="ECO:0000256" key="6">
    <source>
        <dbReference type="ARBA" id="ARBA00023054"/>
    </source>
</evidence>
<feature type="compositionally biased region" description="Low complexity" evidence="9">
    <location>
        <begin position="193"/>
        <end position="213"/>
    </location>
</feature>
<dbReference type="SUPFAM" id="SSF57997">
    <property type="entry name" value="Tropomyosin"/>
    <property type="match status" value="1"/>
</dbReference>
<accession>A0ABY7DYF2</accession>
<dbReference type="Proteomes" id="UP001164746">
    <property type="component" value="Chromosome 3"/>
</dbReference>
<dbReference type="PANTHER" id="PTHR15896">
    <property type="entry name" value="GOLGI PHOSPHOPROTEIN 2/GP73-RELATED"/>
    <property type="match status" value="1"/>
</dbReference>
<evidence type="ECO:0000313" key="12">
    <source>
        <dbReference type="Proteomes" id="UP001164746"/>
    </source>
</evidence>
<dbReference type="EMBL" id="CP111014">
    <property type="protein sequence ID" value="WAQ99950.1"/>
    <property type="molecule type" value="Genomic_DNA"/>
</dbReference>
<dbReference type="PANTHER" id="PTHR15896:SF10">
    <property type="entry name" value="CHROMOSOME UNDETERMINED SCAFFOLD_98, WHOLE GENOME SHOTGUN SEQUENCE"/>
    <property type="match status" value="1"/>
</dbReference>
<feature type="compositionally biased region" description="Polar residues" evidence="9">
    <location>
        <begin position="227"/>
        <end position="244"/>
    </location>
</feature>
<protein>
    <submittedName>
        <fullName evidence="11">GOLM1-like protein</fullName>
    </submittedName>
</protein>
<evidence type="ECO:0000256" key="9">
    <source>
        <dbReference type="SAM" id="MobiDB-lite"/>
    </source>
</evidence>
<comment type="subcellular location">
    <subcellularLocation>
        <location evidence="1">Membrane</location>
        <topology evidence="1">Single-pass type II membrane protein</topology>
    </subcellularLocation>
</comment>
<feature type="compositionally biased region" description="Acidic residues" evidence="9">
    <location>
        <begin position="358"/>
        <end position="368"/>
    </location>
</feature>
<feature type="compositionally biased region" description="Basic and acidic residues" evidence="9">
    <location>
        <begin position="411"/>
        <end position="423"/>
    </location>
</feature>
<organism evidence="11 12">
    <name type="scientific">Mya arenaria</name>
    <name type="common">Soft-shell clam</name>
    <dbReference type="NCBI Taxonomy" id="6604"/>
    <lineage>
        <taxon>Eukaryota</taxon>
        <taxon>Metazoa</taxon>
        <taxon>Spiralia</taxon>
        <taxon>Lophotrochozoa</taxon>
        <taxon>Mollusca</taxon>
        <taxon>Bivalvia</taxon>
        <taxon>Autobranchia</taxon>
        <taxon>Heteroconchia</taxon>
        <taxon>Euheterodonta</taxon>
        <taxon>Imparidentia</taxon>
        <taxon>Neoheterodontei</taxon>
        <taxon>Myida</taxon>
        <taxon>Myoidea</taxon>
        <taxon>Myidae</taxon>
        <taxon>Mya</taxon>
    </lineage>
</organism>
<feature type="compositionally biased region" description="Basic and acidic residues" evidence="9">
    <location>
        <begin position="287"/>
        <end position="307"/>
    </location>
</feature>
<evidence type="ECO:0000256" key="2">
    <source>
        <dbReference type="ARBA" id="ARBA00007474"/>
    </source>
</evidence>
<feature type="compositionally biased region" description="Polar residues" evidence="9">
    <location>
        <begin position="258"/>
        <end position="269"/>
    </location>
</feature>
<dbReference type="PRINTS" id="PR02084">
    <property type="entry name" value="GOLM1CASC4"/>
</dbReference>